<sequence>MKAMQMKDYGPASDLTLNNVNQPSINDDQILVEVSAAGVNPVDTYIRSGTNNYTTTFPHTPGSDGAGTIVQLGKNVTGFELGQRVYFTRNLTGSCAQFAACLPTHTFPLANALNFEEGACIGIPFTTAHRALFGRAKAQTGYKVLIHGATGAVGTACVQLALLNGMEVFASAGTPAGAELLRQLGVTHVIMHNEEGYLTPFQNLENGFDVIIEMLANHNLSEDLKALTLGGCVAIVGNRGTVEINPRDLMARDASVVGVALANVNPEALALIASSLLPHFESGELKPVIRKVYALNDLGQAHEDVLLPGALGNLVVKVKPGFH</sequence>
<dbReference type="Gene3D" id="3.90.180.10">
    <property type="entry name" value="Medium-chain alcohol dehydrogenases, catalytic domain"/>
    <property type="match status" value="1"/>
</dbReference>
<dbReference type="FunFam" id="3.40.50.720:FF:000244">
    <property type="entry name" value="quinone oxidoreductase"/>
    <property type="match status" value="1"/>
</dbReference>
<dbReference type="EC" id="2.3.1.41" evidence="3"/>
<dbReference type="Pfam" id="PF00107">
    <property type="entry name" value="ADH_zinc_N"/>
    <property type="match status" value="1"/>
</dbReference>
<keyword evidence="1" id="KW-0521">NADP</keyword>
<dbReference type="RefSeq" id="WP_067011679.1">
    <property type="nucleotide sequence ID" value="NZ_FLOB01000001.1"/>
</dbReference>
<dbReference type="GO" id="GO:0004315">
    <property type="term" value="F:3-oxoacyl-[acyl-carrier-protein] synthase activity"/>
    <property type="evidence" value="ECO:0007669"/>
    <property type="project" value="UniProtKB-EC"/>
</dbReference>
<evidence type="ECO:0000259" key="2">
    <source>
        <dbReference type="SMART" id="SM00829"/>
    </source>
</evidence>
<dbReference type="SMART" id="SM00829">
    <property type="entry name" value="PKS_ER"/>
    <property type="match status" value="1"/>
</dbReference>
<name>A0A1A8T2Q7_9GAMM</name>
<dbReference type="SUPFAM" id="SSF50129">
    <property type="entry name" value="GroES-like"/>
    <property type="match status" value="1"/>
</dbReference>
<keyword evidence="3" id="KW-0012">Acyltransferase</keyword>
<dbReference type="Pfam" id="PF08240">
    <property type="entry name" value="ADH_N"/>
    <property type="match status" value="1"/>
</dbReference>
<dbReference type="GO" id="GO:0005829">
    <property type="term" value="C:cytosol"/>
    <property type="evidence" value="ECO:0007669"/>
    <property type="project" value="TreeGrafter"/>
</dbReference>
<keyword evidence="3" id="KW-0808">Transferase</keyword>
<feature type="domain" description="Enoyl reductase (ER)" evidence="2">
    <location>
        <begin position="10"/>
        <end position="316"/>
    </location>
</feature>
<evidence type="ECO:0000313" key="4">
    <source>
        <dbReference type="Proteomes" id="UP000092544"/>
    </source>
</evidence>
<dbReference type="PANTHER" id="PTHR44154:SF1">
    <property type="entry name" value="QUINONE OXIDOREDUCTASE"/>
    <property type="match status" value="1"/>
</dbReference>
<dbReference type="AlphaFoldDB" id="A0A1A8T2Q7"/>
<evidence type="ECO:0000256" key="1">
    <source>
        <dbReference type="ARBA" id="ARBA00022857"/>
    </source>
</evidence>
<dbReference type="InterPro" id="IPR013149">
    <property type="entry name" value="ADH-like_C"/>
</dbReference>
<dbReference type="Gene3D" id="3.40.50.720">
    <property type="entry name" value="NAD(P)-binding Rossmann-like Domain"/>
    <property type="match status" value="1"/>
</dbReference>
<dbReference type="GO" id="GO:0003730">
    <property type="term" value="F:mRNA 3'-UTR binding"/>
    <property type="evidence" value="ECO:0007669"/>
    <property type="project" value="TreeGrafter"/>
</dbReference>
<dbReference type="OrthoDB" id="9785812at2"/>
<dbReference type="InterPro" id="IPR051603">
    <property type="entry name" value="Zinc-ADH_QOR/CCCR"/>
</dbReference>
<keyword evidence="4" id="KW-1185">Reference proteome</keyword>
<gene>
    <name evidence="3" type="primary">ppsC</name>
    <name evidence="3" type="ORF">MSP8886_00130</name>
</gene>
<dbReference type="CDD" id="cd08253">
    <property type="entry name" value="zeta_crystallin"/>
    <property type="match status" value="1"/>
</dbReference>
<accession>A0A1A8T2Q7</accession>
<dbReference type="PANTHER" id="PTHR44154">
    <property type="entry name" value="QUINONE OXIDOREDUCTASE"/>
    <property type="match status" value="1"/>
</dbReference>
<dbReference type="GO" id="GO:0070402">
    <property type="term" value="F:NADPH binding"/>
    <property type="evidence" value="ECO:0007669"/>
    <property type="project" value="TreeGrafter"/>
</dbReference>
<dbReference type="SUPFAM" id="SSF51735">
    <property type="entry name" value="NAD(P)-binding Rossmann-fold domains"/>
    <property type="match status" value="1"/>
</dbReference>
<dbReference type="GO" id="GO:0003960">
    <property type="term" value="F:quinone reductase (NADPH) activity"/>
    <property type="evidence" value="ECO:0007669"/>
    <property type="project" value="TreeGrafter"/>
</dbReference>
<dbReference type="InterPro" id="IPR036291">
    <property type="entry name" value="NAD(P)-bd_dom_sf"/>
</dbReference>
<dbReference type="STRING" id="1792290.MSP8886_00130"/>
<dbReference type="EMBL" id="FLOB01000001">
    <property type="protein sequence ID" value="SBS24969.1"/>
    <property type="molecule type" value="Genomic_DNA"/>
</dbReference>
<protein>
    <submittedName>
        <fullName evidence="3">Phthiocerol synthesis polyketide synthase type I PpsC</fullName>
        <ecNumber evidence="3">2.3.1.41</ecNumber>
    </submittedName>
</protein>
<dbReference type="InterPro" id="IPR013154">
    <property type="entry name" value="ADH-like_N"/>
</dbReference>
<organism evidence="3 4">
    <name type="scientific">Marinomonas spartinae</name>
    <dbReference type="NCBI Taxonomy" id="1792290"/>
    <lineage>
        <taxon>Bacteria</taxon>
        <taxon>Pseudomonadati</taxon>
        <taxon>Pseudomonadota</taxon>
        <taxon>Gammaproteobacteria</taxon>
        <taxon>Oceanospirillales</taxon>
        <taxon>Oceanospirillaceae</taxon>
        <taxon>Marinomonas</taxon>
    </lineage>
</organism>
<proteinExistence type="predicted"/>
<reference evidence="3 4" key="1">
    <citation type="submission" date="2016-06" db="EMBL/GenBank/DDBJ databases">
        <authorList>
            <person name="Kjaerup R.B."/>
            <person name="Dalgaard T.S."/>
            <person name="Juul-Madsen H.R."/>
        </authorList>
    </citation>
    <scope>NUCLEOTIDE SEQUENCE [LARGE SCALE GENOMIC DNA]</scope>
    <source>
        <strain evidence="3 4">CECT 8886</strain>
    </source>
</reference>
<evidence type="ECO:0000313" key="3">
    <source>
        <dbReference type="EMBL" id="SBS24969.1"/>
    </source>
</evidence>
<dbReference type="InterPro" id="IPR011032">
    <property type="entry name" value="GroES-like_sf"/>
</dbReference>
<dbReference type="InterPro" id="IPR020843">
    <property type="entry name" value="ER"/>
</dbReference>
<dbReference type="Proteomes" id="UP000092544">
    <property type="component" value="Unassembled WGS sequence"/>
</dbReference>